<dbReference type="EMBL" id="BPWL01000007">
    <property type="protein sequence ID" value="GJJ12624.1"/>
    <property type="molecule type" value="Genomic_DNA"/>
</dbReference>
<dbReference type="PANTHER" id="PTHR19848:SF8">
    <property type="entry name" value="F-BOX AND WD REPEAT DOMAIN CONTAINING 7"/>
    <property type="match status" value="1"/>
</dbReference>
<proteinExistence type="predicted"/>
<dbReference type="PROSITE" id="PS50837">
    <property type="entry name" value="NACHT"/>
    <property type="match status" value="1"/>
</dbReference>
<dbReference type="PROSITE" id="PS00678">
    <property type="entry name" value="WD_REPEATS_1"/>
    <property type="match status" value="1"/>
</dbReference>
<dbReference type="SUPFAM" id="SSF82171">
    <property type="entry name" value="DPP6 N-terminal domain-like"/>
    <property type="match status" value="1"/>
</dbReference>
<dbReference type="Gene3D" id="3.40.50.300">
    <property type="entry name" value="P-loop containing nucleotide triphosphate hydrolases"/>
    <property type="match status" value="1"/>
</dbReference>
<dbReference type="Pfam" id="PF24883">
    <property type="entry name" value="NPHP3_N"/>
    <property type="match status" value="1"/>
</dbReference>
<evidence type="ECO:0000256" key="1">
    <source>
        <dbReference type="ARBA" id="ARBA00022574"/>
    </source>
</evidence>
<comment type="caution">
    <text evidence="5">The sequence shown here is derived from an EMBL/GenBank/DDBJ whole genome shotgun (WGS) entry which is preliminary data.</text>
</comment>
<accession>A0AAV5AIW4</accession>
<name>A0AAV5AIW4_9AGAM</name>
<dbReference type="Gene3D" id="2.130.10.10">
    <property type="entry name" value="YVTN repeat-like/Quinoprotein amine dehydrogenase"/>
    <property type="match status" value="3"/>
</dbReference>
<dbReference type="Pfam" id="PF00400">
    <property type="entry name" value="WD40"/>
    <property type="match status" value="2"/>
</dbReference>
<protein>
    <recommendedName>
        <fullName evidence="4">NACHT domain-containing protein</fullName>
    </recommendedName>
</protein>
<organism evidence="5 6">
    <name type="scientific">Clathrus columnatus</name>
    <dbReference type="NCBI Taxonomy" id="1419009"/>
    <lineage>
        <taxon>Eukaryota</taxon>
        <taxon>Fungi</taxon>
        <taxon>Dikarya</taxon>
        <taxon>Basidiomycota</taxon>
        <taxon>Agaricomycotina</taxon>
        <taxon>Agaricomycetes</taxon>
        <taxon>Phallomycetidae</taxon>
        <taxon>Phallales</taxon>
        <taxon>Clathraceae</taxon>
        <taxon>Clathrus</taxon>
    </lineage>
</organism>
<dbReference type="Proteomes" id="UP001050691">
    <property type="component" value="Unassembled WGS sequence"/>
</dbReference>
<keyword evidence="2" id="KW-0677">Repeat</keyword>
<evidence type="ECO:0000259" key="4">
    <source>
        <dbReference type="PROSITE" id="PS50837"/>
    </source>
</evidence>
<feature type="repeat" description="WD" evidence="3">
    <location>
        <begin position="1429"/>
        <end position="1463"/>
    </location>
</feature>
<dbReference type="InterPro" id="IPR011047">
    <property type="entry name" value="Quinoprotein_ADH-like_sf"/>
</dbReference>
<evidence type="ECO:0000313" key="5">
    <source>
        <dbReference type="EMBL" id="GJJ12624.1"/>
    </source>
</evidence>
<dbReference type="InterPro" id="IPR001680">
    <property type="entry name" value="WD40_rpt"/>
</dbReference>
<dbReference type="InterPro" id="IPR007111">
    <property type="entry name" value="NACHT_NTPase"/>
</dbReference>
<gene>
    <name evidence="5" type="ORF">Clacol_006867</name>
</gene>
<dbReference type="SUPFAM" id="SSF52540">
    <property type="entry name" value="P-loop containing nucleoside triphosphate hydrolases"/>
    <property type="match status" value="1"/>
</dbReference>
<keyword evidence="1 3" id="KW-0853">WD repeat</keyword>
<dbReference type="InterPro" id="IPR019775">
    <property type="entry name" value="WD40_repeat_CS"/>
</dbReference>
<evidence type="ECO:0000256" key="3">
    <source>
        <dbReference type="PROSITE-ProRule" id="PRU00221"/>
    </source>
</evidence>
<dbReference type="InterPro" id="IPR056884">
    <property type="entry name" value="NPHP3-like_N"/>
</dbReference>
<dbReference type="InterPro" id="IPR027417">
    <property type="entry name" value="P-loop_NTPase"/>
</dbReference>
<feature type="domain" description="NACHT" evidence="4">
    <location>
        <begin position="367"/>
        <end position="509"/>
    </location>
</feature>
<dbReference type="PROSITE" id="PS50082">
    <property type="entry name" value="WD_REPEATS_2"/>
    <property type="match status" value="1"/>
</dbReference>
<keyword evidence="6" id="KW-1185">Reference proteome</keyword>
<dbReference type="InterPro" id="IPR015943">
    <property type="entry name" value="WD40/YVTN_repeat-like_dom_sf"/>
</dbReference>
<evidence type="ECO:0000313" key="6">
    <source>
        <dbReference type="Proteomes" id="UP001050691"/>
    </source>
</evidence>
<sequence>MSDPFVCTGGVKISNIWLINPYRDRAFWLEISHNGQATKQSEKKRVDKDKDRILWPKPFLFPGDITDQSVFDFKVVRTRSGLHFGDGSKIVGSCKQKVSDLFRLQKDSGSCKLDVSGGCHLIFEIKRLNDILPELINDVEEKKDTHASTLECIATITNGVRNAQDAFVDQFEPFLSQFRCFMAMMDKIAEVHPYVTLAWGVLSVIPKAITSQNNRDDSINALIGHMKEVYEYITDAKRLPTFSETQTKTLALLVQQTIECAYFVREYRASNIVIKTLKGISIDDKVEEFNQKFDHILSVLTNSIILESNIVTLRVSNTIRELKSLTLLGEMPCAADVGFSSEKSCLPGTRKQFIAEILDWINSGPERLLLLIGQAGTGKSAVAHTISQIFQKQNRLGSFFCFSRSYKERRNRLFSTMSRHIADGDVEWRESLIRIIEEITVRSSKDITTQFNKLIIEPSKEVKTIGPVVIIIDALDESGDRPERVELLNLLRRCSELPSTYRFVITSRPEPDILQWCEHPTIFCKYMSSIHLNETTRDIQDFISSRLFPVKDILDNEVGVGWESLLAKRAEGLFQWASTVCDLIDPTVRFGVAEQAKTFISGPTSSLYQLYHQIIIGQPEFRRTGFLAAFKTVTCAIIHMREPLSVHALQSLFHNDVESILQPFHSLFLGIHDSHTPVRPLHSSLTDFLTTSFIDIVNKNHEVEKIENPFYVDISDQGYFTLACFKLLNDAKNGLRFNICNLETSHKRNRDVSDLDRRIQESIPSHLAYASCFWAIHLQQSKITEGLLKQLHTLMHTNLLYWFEVLSLLRKVQQICTPMEHLVVSFKVCPLLNFIWVCTDRVFQKMHKHELAGKIEDAWKFGYDFGRVMMESTPHLYLSALPFARNDSFIRKQFLELFPRQFSIDIDHHYLLWFIGSVVSRRNGNLYPTVVAFSPRGRYIAIAFDSGEFWLWDFRDGEIIYQWRSKSEAICSIVFSSDGESVFLCLFDGSSFKLDVQDRELISCSDDGMSGLSCLHSTISNDGHYLAFHLSESNEILLYETVARSKILLPVACNSDVGSVFSPKGELLAFFNDTCTVSLWSTRTRKIIGSLPPLEERVNAMAFSPNGRYLGLQGDSSVEVWDVVMWTSVSRCIRSQRRENGTCDRNFGNRLVFFPNGRDILSGWGCDYYVWNTLTRELVRESTFFQEITSLAVSPDCNHVASITKDGMIYVQKWEAVTLPKSSDELGYTNHTYLYAVSAFGTKKWGSYFWMHQLATFTTLAFSFTGDRLLSGDHNGRIIIWNILDHTCELISRPNTIRGSKVVINALAFSTTGTQFLVAYTSHSKHLIEIKVSQSGETVKGPFANGLGNPKFAAFSTNDSHIVCIFDMHAVVLDAGTGQVLQMFLSPVLESISLSPSRKYIVWKDETHLKLWDMDKGVAVEGKWLNRPVTEVAFSNNSEEIITMDETGEINIWNIYTGDEIMRPMFHHDKKRYANAKLSSNGRHLALVEDGITIVWSLETHHFMSRTNEHDSKNRDSDIFLVDHSEEFRLGFTREAIHDRRSLDNWDRETIEYALVAQEKALFSNSSIMDNRGWVLGPNGELLFWIPYARRAGLWRPNMMHIAGTSITKLNFENFVHGLRWTECKETLSS</sequence>
<dbReference type="PANTHER" id="PTHR19848">
    <property type="entry name" value="WD40 REPEAT PROTEIN"/>
    <property type="match status" value="1"/>
</dbReference>
<evidence type="ECO:0000256" key="2">
    <source>
        <dbReference type="ARBA" id="ARBA00022737"/>
    </source>
</evidence>
<dbReference type="SMART" id="SM00320">
    <property type="entry name" value="WD40"/>
    <property type="match status" value="7"/>
</dbReference>
<reference evidence="5" key="1">
    <citation type="submission" date="2021-10" db="EMBL/GenBank/DDBJ databases">
        <title>De novo Genome Assembly of Clathrus columnatus (Basidiomycota, Fungi) Using Illumina and Nanopore Sequence Data.</title>
        <authorList>
            <person name="Ogiso-Tanaka E."/>
            <person name="Itagaki H."/>
            <person name="Hosoya T."/>
            <person name="Hosaka K."/>
        </authorList>
    </citation>
    <scope>NUCLEOTIDE SEQUENCE</scope>
    <source>
        <strain evidence="5">MO-923</strain>
    </source>
</reference>
<dbReference type="SUPFAM" id="SSF50998">
    <property type="entry name" value="Quinoprotein alcohol dehydrogenase-like"/>
    <property type="match status" value="1"/>
</dbReference>